<name>A0A8J7AD26_DESMC</name>
<protein>
    <submittedName>
        <fullName evidence="1">Uncharacterized protein</fullName>
    </submittedName>
</protein>
<comment type="caution">
    <text evidence="1">The sequence shown here is derived from an EMBL/GenBank/DDBJ whole genome shotgun (WGS) entry which is preliminary data.</text>
</comment>
<dbReference type="AlphaFoldDB" id="A0A8J7AD26"/>
<gene>
    <name evidence="1" type="ORF">IQ276_19305</name>
</gene>
<reference evidence="1" key="1">
    <citation type="submission" date="2020-10" db="EMBL/GenBank/DDBJ databases">
        <authorList>
            <person name="Castelo-Branco R."/>
            <person name="Eusebio N."/>
            <person name="Adriana R."/>
            <person name="Vieira A."/>
            <person name="Brugerolle De Fraissinette N."/>
            <person name="Rezende De Castro R."/>
            <person name="Schneider M.P."/>
            <person name="Vasconcelos V."/>
            <person name="Leao P.N."/>
        </authorList>
    </citation>
    <scope>NUCLEOTIDE SEQUENCE</scope>
    <source>
        <strain evidence="1">LEGE 12446</strain>
    </source>
</reference>
<accession>A0A8J7AD26</accession>
<keyword evidence="2" id="KW-1185">Reference proteome</keyword>
<sequence length="52" mass="6229">MTDYYQIERCWEIVESAFLMVSLQFCGLNQSKNIEDDSPDKDLLFKLCQHPW</sequence>
<organism evidence="1 2">
    <name type="scientific">Desmonostoc muscorum LEGE 12446</name>
    <dbReference type="NCBI Taxonomy" id="1828758"/>
    <lineage>
        <taxon>Bacteria</taxon>
        <taxon>Bacillati</taxon>
        <taxon>Cyanobacteriota</taxon>
        <taxon>Cyanophyceae</taxon>
        <taxon>Nostocales</taxon>
        <taxon>Nostocaceae</taxon>
        <taxon>Desmonostoc</taxon>
    </lineage>
</organism>
<evidence type="ECO:0000313" key="2">
    <source>
        <dbReference type="Proteomes" id="UP000622533"/>
    </source>
</evidence>
<evidence type="ECO:0000313" key="1">
    <source>
        <dbReference type="EMBL" id="MBE9024493.1"/>
    </source>
</evidence>
<dbReference type="Proteomes" id="UP000622533">
    <property type="component" value="Unassembled WGS sequence"/>
</dbReference>
<proteinExistence type="predicted"/>
<dbReference type="EMBL" id="JADEXS010000275">
    <property type="protein sequence ID" value="MBE9024493.1"/>
    <property type="molecule type" value="Genomic_DNA"/>
</dbReference>